<dbReference type="Gene3D" id="1.10.10.10">
    <property type="entry name" value="Winged helix-like DNA-binding domain superfamily/Winged helix DNA-binding domain"/>
    <property type="match status" value="1"/>
</dbReference>
<reference evidence="5" key="1">
    <citation type="journal article" date="2002" name="Appl. Environ. Microbiol.">
        <title>Cloning and heterologous expression of an enantioselective amidase from Rhodococcus erythropolis strain MP50.</title>
        <authorList>
            <person name="Trott S."/>
            <person name="Burger S."/>
            <person name="Calaminus C."/>
            <person name="Stolz A."/>
        </authorList>
    </citation>
    <scope>NUCLEOTIDE SEQUENCE</scope>
    <source>
        <strain evidence="5">MP50</strain>
    </source>
</reference>
<evidence type="ECO:0000256" key="1">
    <source>
        <dbReference type="ARBA" id="ARBA00023015"/>
    </source>
</evidence>
<dbReference type="GO" id="GO:0003677">
    <property type="term" value="F:DNA binding"/>
    <property type="evidence" value="ECO:0007669"/>
    <property type="project" value="UniProtKB-KW"/>
</dbReference>
<keyword evidence="3" id="KW-0804">Transcription</keyword>
<dbReference type="Gene3D" id="3.40.1410.10">
    <property type="entry name" value="Chorismate lyase-like"/>
    <property type="match status" value="1"/>
</dbReference>
<dbReference type="AlphaFoldDB" id="Q8KRD9"/>
<dbReference type="SMART" id="SM00866">
    <property type="entry name" value="UTRA"/>
    <property type="match status" value="1"/>
</dbReference>
<dbReference type="GO" id="GO:0045892">
    <property type="term" value="P:negative regulation of DNA-templated transcription"/>
    <property type="evidence" value="ECO:0007669"/>
    <property type="project" value="TreeGrafter"/>
</dbReference>
<dbReference type="InterPro" id="IPR028978">
    <property type="entry name" value="Chorismate_lyase_/UTRA_dom_sf"/>
</dbReference>
<dbReference type="SUPFAM" id="SSF46785">
    <property type="entry name" value="Winged helix' DNA-binding domain"/>
    <property type="match status" value="1"/>
</dbReference>
<dbReference type="PROSITE" id="PS50949">
    <property type="entry name" value="HTH_GNTR"/>
    <property type="match status" value="1"/>
</dbReference>
<dbReference type="PANTHER" id="PTHR44846">
    <property type="entry name" value="MANNOSYL-D-GLYCERATE TRANSPORT/METABOLISM SYSTEM REPRESSOR MNGR-RELATED"/>
    <property type="match status" value="1"/>
</dbReference>
<dbReference type="GO" id="GO:0003700">
    <property type="term" value="F:DNA-binding transcription factor activity"/>
    <property type="evidence" value="ECO:0007669"/>
    <property type="project" value="InterPro"/>
</dbReference>
<name>Q8KRD9_RHOER</name>
<dbReference type="SMART" id="SM00345">
    <property type="entry name" value="HTH_GNTR"/>
    <property type="match status" value="1"/>
</dbReference>
<dbReference type="Pfam" id="PF00392">
    <property type="entry name" value="GntR"/>
    <property type="match status" value="1"/>
</dbReference>
<dbReference type="EMBL" id="AY026386">
    <property type="protein sequence ID" value="AAK11723.1"/>
    <property type="molecule type" value="Genomic_DNA"/>
</dbReference>
<keyword evidence="1" id="KW-0805">Transcription regulation</keyword>
<accession>Q8KRD9</accession>
<dbReference type="InterPro" id="IPR036388">
    <property type="entry name" value="WH-like_DNA-bd_sf"/>
</dbReference>
<proteinExistence type="predicted"/>
<dbReference type="InterPro" id="IPR036390">
    <property type="entry name" value="WH_DNA-bd_sf"/>
</dbReference>
<organism evidence="5">
    <name type="scientific">Rhodococcus erythropolis</name>
    <name type="common">Arthrobacter picolinophilus</name>
    <dbReference type="NCBI Taxonomy" id="1833"/>
    <lineage>
        <taxon>Bacteria</taxon>
        <taxon>Bacillati</taxon>
        <taxon>Actinomycetota</taxon>
        <taxon>Actinomycetes</taxon>
        <taxon>Mycobacteriales</taxon>
        <taxon>Nocardiaceae</taxon>
        <taxon>Rhodococcus</taxon>
        <taxon>Rhodococcus erythropolis group</taxon>
    </lineage>
</organism>
<evidence type="ECO:0000259" key="4">
    <source>
        <dbReference type="PROSITE" id="PS50949"/>
    </source>
</evidence>
<dbReference type="PANTHER" id="PTHR44846:SF17">
    <property type="entry name" value="GNTR-FAMILY TRANSCRIPTIONAL REGULATOR"/>
    <property type="match status" value="1"/>
</dbReference>
<protein>
    <submittedName>
        <fullName evidence="5">GntR regulator-like protein</fullName>
    </submittedName>
</protein>
<evidence type="ECO:0000313" key="5">
    <source>
        <dbReference type="EMBL" id="AAK11723.1"/>
    </source>
</evidence>
<dbReference type="CDD" id="cd07377">
    <property type="entry name" value="WHTH_GntR"/>
    <property type="match status" value="1"/>
</dbReference>
<dbReference type="InterPro" id="IPR000524">
    <property type="entry name" value="Tscrpt_reg_HTH_GntR"/>
</dbReference>
<dbReference type="InterPro" id="IPR050679">
    <property type="entry name" value="Bact_HTH_transcr_reg"/>
</dbReference>
<dbReference type="SUPFAM" id="SSF64288">
    <property type="entry name" value="Chorismate lyase-like"/>
    <property type="match status" value="1"/>
</dbReference>
<keyword evidence="2" id="KW-0238">DNA-binding</keyword>
<evidence type="ECO:0000256" key="2">
    <source>
        <dbReference type="ARBA" id="ARBA00023125"/>
    </source>
</evidence>
<sequence length="249" mass="27307">MRRPAERRAQVRRVRDLMRSNILHGAYPDSKLPPEHELMARYDAPRAVVRDALALLRHDGLVDRVQGYGTYALQPPGAHDLYDIHGVGHTPGTGFWQSVTRTQVISLHIVDTPDAVAGLMPGSGERCVQLDYLAYQGDEAVAVATNHFRLPRCAAVVDQPIRTDFYELVNRAGIEVGATRFFIGAGMADPHLAATFQVPENTPVVNLEQVIYALDGEAIDVAFIWMRADRVLLESFVAGPGYAGPVGGR</sequence>
<dbReference type="InterPro" id="IPR011663">
    <property type="entry name" value="UTRA"/>
</dbReference>
<dbReference type="Pfam" id="PF07702">
    <property type="entry name" value="UTRA"/>
    <property type="match status" value="1"/>
</dbReference>
<evidence type="ECO:0000256" key="3">
    <source>
        <dbReference type="ARBA" id="ARBA00023163"/>
    </source>
</evidence>
<dbReference type="PRINTS" id="PR00035">
    <property type="entry name" value="HTHGNTR"/>
</dbReference>
<feature type="domain" description="HTH gntR-type" evidence="4">
    <location>
        <begin position="8"/>
        <end position="75"/>
    </location>
</feature>